<dbReference type="GO" id="GO:0006508">
    <property type="term" value="P:proteolysis"/>
    <property type="evidence" value="ECO:0007669"/>
    <property type="project" value="InterPro"/>
</dbReference>
<dbReference type="GO" id="GO:0004175">
    <property type="term" value="F:endopeptidase activity"/>
    <property type="evidence" value="ECO:0007669"/>
    <property type="project" value="TreeGrafter"/>
</dbReference>
<dbReference type="Proteomes" id="UP000310314">
    <property type="component" value="Unassembled WGS sequence"/>
</dbReference>
<feature type="signal peptide" evidence="2">
    <location>
        <begin position="1"/>
        <end position="19"/>
    </location>
</feature>
<dbReference type="InterPro" id="IPR029045">
    <property type="entry name" value="ClpP/crotonase-like_dom_sf"/>
</dbReference>
<evidence type="ECO:0000256" key="1">
    <source>
        <dbReference type="SAM" id="Coils"/>
    </source>
</evidence>
<feature type="coiled-coil region" evidence="1">
    <location>
        <begin position="157"/>
        <end position="184"/>
    </location>
</feature>
<reference evidence="4 5" key="1">
    <citation type="submission" date="2019-05" db="EMBL/GenBank/DDBJ databases">
        <authorList>
            <person name="Zhang J.-Y."/>
            <person name="Feg X."/>
            <person name="Du Z.-J."/>
        </authorList>
    </citation>
    <scope>NUCLEOTIDE SEQUENCE [LARGE SCALE GENOMIC DNA]</scope>
    <source>
        <strain evidence="4 5">RZ26</strain>
    </source>
</reference>
<dbReference type="PANTHER" id="PTHR32060:SF30">
    <property type="entry name" value="CARBOXY-TERMINAL PROCESSING PROTEASE CTPA"/>
    <property type="match status" value="1"/>
</dbReference>
<dbReference type="GO" id="GO:0008236">
    <property type="term" value="F:serine-type peptidase activity"/>
    <property type="evidence" value="ECO:0007669"/>
    <property type="project" value="InterPro"/>
</dbReference>
<dbReference type="GO" id="GO:0007165">
    <property type="term" value="P:signal transduction"/>
    <property type="evidence" value="ECO:0007669"/>
    <property type="project" value="TreeGrafter"/>
</dbReference>
<dbReference type="OrthoDB" id="5379939at2"/>
<keyword evidence="1" id="KW-0175">Coiled coil</keyword>
<dbReference type="PROSITE" id="PS51257">
    <property type="entry name" value="PROKAR_LIPOPROTEIN"/>
    <property type="match status" value="1"/>
</dbReference>
<evidence type="ECO:0000256" key="2">
    <source>
        <dbReference type="SAM" id="SignalP"/>
    </source>
</evidence>
<comment type="caution">
    <text evidence="4">The sequence shown here is derived from an EMBL/GenBank/DDBJ whole genome shotgun (WGS) entry which is preliminary data.</text>
</comment>
<evidence type="ECO:0000313" key="4">
    <source>
        <dbReference type="EMBL" id="TMM57205.1"/>
    </source>
</evidence>
<evidence type="ECO:0000259" key="3">
    <source>
        <dbReference type="Pfam" id="PF03572"/>
    </source>
</evidence>
<dbReference type="EMBL" id="VATY01000002">
    <property type="protein sequence ID" value="TMM57205.1"/>
    <property type="molecule type" value="Genomic_DNA"/>
</dbReference>
<dbReference type="Gene3D" id="3.90.226.10">
    <property type="entry name" value="2-enoyl-CoA Hydratase, Chain A, domain 1"/>
    <property type="match status" value="1"/>
</dbReference>
<keyword evidence="2" id="KW-0732">Signal</keyword>
<feature type="chain" id="PRO_5024357155" description="Tail specific protease domain-containing protein" evidence="2">
    <location>
        <begin position="20"/>
        <end position="597"/>
    </location>
</feature>
<dbReference type="InterPro" id="IPR005151">
    <property type="entry name" value="Tail-specific_protease"/>
</dbReference>
<gene>
    <name evidence="4" type="ORF">FEE95_12000</name>
</gene>
<dbReference type="PANTHER" id="PTHR32060">
    <property type="entry name" value="TAIL-SPECIFIC PROTEASE"/>
    <property type="match status" value="1"/>
</dbReference>
<dbReference type="Pfam" id="PF03572">
    <property type="entry name" value="Peptidase_S41"/>
    <property type="match status" value="1"/>
</dbReference>
<proteinExistence type="predicted"/>
<organism evidence="4 5">
    <name type="scientific">Maribacter algarum</name>
    <name type="common">ex Zhang et al. 2020</name>
    <dbReference type="NCBI Taxonomy" id="2578118"/>
    <lineage>
        <taxon>Bacteria</taxon>
        <taxon>Pseudomonadati</taxon>
        <taxon>Bacteroidota</taxon>
        <taxon>Flavobacteriia</taxon>
        <taxon>Flavobacteriales</taxon>
        <taxon>Flavobacteriaceae</taxon>
        <taxon>Maribacter</taxon>
    </lineage>
</organism>
<dbReference type="RefSeq" id="WP_138658187.1">
    <property type="nucleotide sequence ID" value="NZ_VATY01000002.1"/>
</dbReference>
<protein>
    <recommendedName>
        <fullName evidence="3">Tail specific protease domain-containing protein</fullName>
    </recommendedName>
</protein>
<dbReference type="GO" id="GO:0030288">
    <property type="term" value="C:outer membrane-bounded periplasmic space"/>
    <property type="evidence" value="ECO:0007669"/>
    <property type="project" value="TreeGrafter"/>
</dbReference>
<name>A0A5S3QI37_9FLAO</name>
<dbReference type="SUPFAM" id="SSF52096">
    <property type="entry name" value="ClpP/crotonase"/>
    <property type="match status" value="1"/>
</dbReference>
<sequence>MKMKYILPVLTLFIVSCNAQEYQITFKLDANELEAERKLGLRGNVKPLSWKKDYPLSDEDGDGIYETTVKFKTSERNLRFKFTNNEKLELEGADNRIVWFKPNETIITAHIFDEYNYYSSETINTISYSPNQIKEDIEVLRNALQVIHPNLYKYRDSVSLQKDLSELQNTLAEKSNMIDVYREVSKFAAKIKCSHTFTNPWNQGPDIKKGIFFQPDKLPLTFNRISKQIFVDKNASQYQNIKKGMEIITIDSIPSEEIMTRLAAYITSDGNNYEKRLQRLTMSGASKFELFDIFYPLEFGSKTAFQIQLKDHASGDTIHARLEAISKTHRNKVLRERFPDFGNTFEEGWQFKILNKQTALLRIDAFTIFSNDFDWTGFLDKAFETINTEKTENLIIDIRANEGGDTEVAEYILERIITEPITIDIPAQTTRYRKIPEDLKKYISTWDKRPYDWGNKLEYKGNGRYEMQSMFVPTSATYKPRKNNFQGKVYLLTSAENSSATHIMSTYAKKYKLATLVGQETGGNQKGLNGGYMFFLRLPNSRIELDIPVFGINILKDTPDTYDGGIQPDVAIQKNVNDLINGEDTEMKAVLELIDNK</sequence>
<keyword evidence="5" id="KW-1185">Reference proteome</keyword>
<feature type="domain" description="Tail specific protease" evidence="3">
    <location>
        <begin position="358"/>
        <end position="570"/>
    </location>
</feature>
<accession>A0A5S3QI37</accession>
<evidence type="ECO:0000313" key="5">
    <source>
        <dbReference type="Proteomes" id="UP000310314"/>
    </source>
</evidence>
<dbReference type="AlphaFoldDB" id="A0A5S3QI37"/>